<protein>
    <recommendedName>
        <fullName evidence="4">Arylsulfatase</fullName>
    </recommendedName>
</protein>
<dbReference type="SUPFAM" id="SSF53649">
    <property type="entry name" value="Alkaline phosphatase-like"/>
    <property type="match status" value="1"/>
</dbReference>
<dbReference type="Gene3D" id="3.30.1120.10">
    <property type="match status" value="1"/>
</dbReference>
<dbReference type="GO" id="GO:0003824">
    <property type="term" value="F:catalytic activity"/>
    <property type="evidence" value="ECO:0007669"/>
    <property type="project" value="InterPro"/>
</dbReference>
<name>A0A0H5QIB1_9ZZZZ</name>
<dbReference type="Gene3D" id="3.60.10.10">
    <property type="entry name" value="Endonuclease/exonuclease/phosphatase"/>
    <property type="match status" value="1"/>
</dbReference>
<dbReference type="Gene3D" id="3.40.720.10">
    <property type="entry name" value="Alkaline Phosphatase, subunit A"/>
    <property type="match status" value="1"/>
</dbReference>
<feature type="domain" description="Endonuclease/exonuclease/phosphatase" evidence="2">
    <location>
        <begin position="33"/>
        <end position="244"/>
    </location>
</feature>
<dbReference type="InterPro" id="IPR052701">
    <property type="entry name" value="GAG_Ulvan_Degrading_Sulfatases"/>
</dbReference>
<dbReference type="InterPro" id="IPR005135">
    <property type="entry name" value="Endo/exonuclease/phosphatase"/>
</dbReference>
<dbReference type="EMBL" id="LN853306">
    <property type="protein sequence ID" value="CRY95607.1"/>
    <property type="molecule type" value="Genomic_DNA"/>
</dbReference>
<feature type="domain" description="Sulfatase N-terminal" evidence="1">
    <location>
        <begin position="349"/>
        <end position="529"/>
    </location>
</feature>
<reference evidence="3" key="2">
    <citation type="submission" date="2015-07" db="EMBL/GenBank/DDBJ databases">
        <title>Plasmids, circular viruses and viroids from rat gut.</title>
        <authorList>
            <person name="Jorgensen T.J."/>
            <person name="Hansen M.A."/>
            <person name="Xu Z."/>
            <person name="Tabak M.A."/>
            <person name="Sorensen S.J."/>
            <person name="Hansen L.H."/>
        </authorList>
    </citation>
    <scope>NUCLEOTIDE SEQUENCE</scope>
    <source>
        <strain evidence="3">RGRH0688</strain>
    </source>
</reference>
<evidence type="ECO:0008006" key="4">
    <source>
        <dbReference type="Google" id="ProtNLM"/>
    </source>
</evidence>
<dbReference type="InterPro" id="IPR000917">
    <property type="entry name" value="Sulfatase_N"/>
</dbReference>
<accession>A0A0H5QIB1</accession>
<evidence type="ECO:0000313" key="3">
    <source>
        <dbReference type="EMBL" id="CRY95607.1"/>
    </source>
</evidence>
<evidence type="ECO:0000259" key="2">
    <source>
        <dbReference type="Pfam" id="PF03372"/>
    </source>
</evidence>
<dbReference type="InterPro" id="IPR017850">
    <property type="entry name" value="Alkaline_phosphatase_core_sf"/>
</dbReference>
<sequence>MKNILFTLITLVAVCTAQAQDNREREKNTLRIMSYNIRNGNGMDGRQDLTRTAEVINRLRPGVVALQEVDSMTNRSGKVDVMARLGAETLMHPVFAPAINYDGGKYGIGLLCSERPLDVRRVPLPGREEERTLLMVEFDRYVMCCTHLSLTPEDQLASVDILAKETARTGKPCFVAGDMNAQPDEATIIRLKRDFRILSKTDKPTYPADKPTDVIDYIAIAAKDTNTYTRTGAWVADAPAQSDHRPIVTDVILHQPKDRIFRTKPYLMNPTDGGITVLWQTTVPTHSCIMAATADRVPCVFIENGRVANYDPSAPIHVNYRRNYDGEPTGRDNPELLYNLRSSHGHDQSIINGIGRIGYMKGGGKALWKDEDIADSIAAHAVQYIRQHSGEPFFMYLCTNDIHVPRFPHERFRGKNRMGLRGDAIASFDWTVGQVLSTLDSLRLTDNTLIMLSSDNGPVLDDGYDDRAEELVGEHSPTGHLRGGKYSAFEGGTRIPLIVHWPARVHKAESEALVSQIDFLASLAALTGARIPEHHATDSRDALPALLGQDKQGREWALEQASNHTLSIRTLDWKYIEPSDGSPVITWGPAIETGYNKQPQLYRMGQDAEQTNQAAQHPEIVNELSNLLQQIRKNE</sequence>
<evidence type="ECO:0000259" key="1">
    <source>
        <dbReference type="Pfam" id="PF00884"/>
    </source>
</evidence>
<dbReference type="Pfam" id="PF00884">
    <property type="entry name" value="Sulfatase"/>
    <property type="match status" value="1"/>
</dbReference>
<dbReference type="AlphaFoldDB" id="A0A0H5QIB1"/>
<dbReference type="PANTHER" id="PTHR43751:SF6">
    <property type="entry name" value="N-ACETYLGALACTOSAMINE-6-O-SULFATASE"/>
    <property type="match status" value="1"/>
</dbReference>
<dbReference type="SUPFAM" id="SSF56219">
    <property type="entry name" value="DNase I-like"/>
    <property type="match status" value="1"/>
</dbReference>
<proteinExistence type="predicted"/>
<dbReference type="InterPro" id="IPR036691">
    <property type="entry name" value="Endo/exonu/phosph_ase_sf"/>
</dbReference>
<organism evidence="3">
    <name type="scientific">uncultured prokaryote</name>
    <dbReference type="NCBI Taxonomy" id="198431"/>
    <lineage>
        <taxon>unclassified sequences</taxon>
        <taxon>environmental samples</taxon>
    </lineage>
</organism>
<reference evidence="3" key="1">
    <citation type="submission" date="2015-06" db="EMBL/GenBank/DDBJ databases">
        <authorList>
            <person name="Joergensen T."/>
        </authorList>
    </citation>
    <scope>NUCLEOTIDE SEQUENCE</scope>
    <source>
        <strain evidence="3">RGRH0688</strain>
    </source>
</reference>
<dbReference type="PANTHER" id="PTHR43751">
    <property type="entry name" value="SULFATASE"/>
    <property type="match status" value="1"/>
</dbReference>
<dbReference type="Pfam" id="PF03372">
    <property type="entry name" value="Exo_endo_phos"/>
    <property type="match status" value="1"/>
</dbReference>